<sequence length="195" mass="22124">MLTFSASSVILYTPPSLLDAYLHNTQSLLILGLTSLASCVPIVHESILLVGLTILPVTPHLAKYAQEFFLWVKSLGILPKQPPMRTTGRSMNFRDRYVFHNDMRHKTEDCFTLKDVIEDAVCSNTKRRAYMRDVTLLSVPKRSRYQEKWNVEFESDNEELICDEEGNDPMVVSATVTGFKVKRILVDSGSIVKVL</sequence>
<name>A0ABR0QKQ9_GOSAR</name>
<keyword evidence="2" id="KW-1185">Reference proteome</keyword>
<protein>
    <submittedName>
        <fullName evidence="1">Uncharacterized protein</fullName>
    </submittedName>
</protein>
<organism evidence="1 2">
    <name type="scientific">Gossypium arboreum</name>
    <name type="common">Tree cotton</name>
    <name type="synonym">Gossypium nanking</name>
    <dbReference type="NCBI Taxonomy" id="29729"/>
    <lineage>
        <taxon>Eukaryota</taxon>
        <taxon>Viridiplantae</taxon>
        <taxon>Streptophyta</taxon>
        <taxon>Embryophyta</taxon>
        <taxon>Tracheophyta</taxon>
        <taxon>Spermatophyta</taxon>
        <taxon>Magnoliopsida</taxon>
        <taxon>eudicotyledons</taxon>
        <taxon>Gunneridae</taxon>
        <taxon>Pentapetalae</taxon>
        <taxon>rosids</taxon>
        <taxon>malvids</taxon>
        <taxon>Malvales</taxon>
        <taxon>Malvaceae</taxon>
        <taxon>Malvoideae</taxon>
        <taxon>Gossypium</taxon>
    </lineage>
</organism>
<comment type="caution">
    <text evidence="1">The sequence shown here is derived from an EMBL/GenBank/DDBJ whole genome shotgun (WGS) entry which is preliminary data.</text>
</comment>
<evidence type="ECO:0000313" key="1">
    <source>
        <dbReference type="EMBL" id="KAK5839780.1"/>
    </source>
</evidence>
<accession>A0ABR0QKQ9</accession>
<dbReference type="EMBL" id="JARKNE010000003">
    <property type="protein sequence ID" value="KAK5839780.1"/>
    <property type="molecule type" value="Genomic_DNA"/>
</dbReference>
<reference evidence="1 2" key="1">
    <citation type="submission" date="2023-03" db="EMBL/GenBank/DDBJ databases">
        <title>WGS of Gossypium arboreum.</title>
        <authorList>
            <person name="Yu D."/>
        </authorList>
    </citation>
    <scope>NUCLEOTIDE SEQUENCE [LARGE SCALE GENOMIC DNA]</scope>
    <source>
        <tissue evidence="1">Leaf</tissue>
    </source>
</reference>
<proteinExistence type="predicted"/>
<gene>
    <name evidence="1" type="ORF">PVK06_008619</name>
</gene>
<dbReference type="Proteomes" id="UP001358586">
    <property type="component" value="Chromosome 3"/>
</dbReference>
<evidence type="ECO:0000313" key="2">
    <source>
        <dbReference type="Proteomes" id="UP001358586"/>
    </source>
</evidence>